<dbReference type="RefSeq" id="WP_203717801.1">
    <property type="nucleotide sequence ID" value="NZ_BONE01000074.1"/>
</dbReference>
<evidence type="ECO:0000313" key="3">
    <source>
        <dbReference type="Proteomes" id="UP000604117"/>
    </source>
</evidence>
<name>A0ABQ4D082_9ACTN</name>
<dbReference type="PRINTS" id="PR00368">
    <property type="entry name" value="FADPNR"/>
</dbReference>
<dbReference type="InterPro" id="IPR036188">
    <property type="entry name" value="FAD/NAD-bd_sf"/>
</dbReference>
<gene>
    <name evidence="2" type="ORF">Asi02nite_64580</name>
</gene>
<accession>A0ABQ4D082</accession>
<dbReference type="PRINTS" id="PR00411">
    <property type="entry name" value="PNDRDTASEI"/>
</dbReference>
<comment type="caution">
    <text evidence="2">The sequence shown here is derived from an EMBL/GenBank/DDBJ whole genome shotgun (WGS) entry which is preliminary data.</text>
</comment>
<dbReference type="SUPFAM" id="SSF51905">
    <property type="entry name" value="FAD/NAD(P)-binding domain"/>
    <property type="match status" value="1"/>
</dbReference>
<dbReference type="EMBL" id="BONE01000074">
    <property type="protein sequence ID" value="GIF76940.1"/>
    <property type="molecule type" value="Genomic_DNA"/>
</dbReference>
<feature type="domain" description="FAD-dependent urate hydroxylase HpyO/Asp monooxygenase CreE-like FAD/NAD(P)-binding" evidence="1">
    <location>
        <begin position="5"/>
        <end position="132"/>
    </location>
</feature>
<dbReference type="InterPro" id="IPR052189">
    <property type="entry name" value="L-asp_N-monooxygenase_NS-form"/>
</dbReference>
<protein>
    <recommendedName>
        <fullName evidence="1">FAD-dependent urate hydroxylase HpyO/Asp monooxygenase CreE-like FAD/NAD(P)-binding domain-containing protein</fullName>
    </recommendedName>
</protein>
<reference evidence="2 3" key="1">
    <citation type="submission" date="2021-01" db="EMBL/GenBank/DDBJ databases">
        <title>Whole genome shotgun sequence of Asanoa siamensis NBRC 107932.</title>
        <authorList>
            <person name="Komaki H."/>
            <person name="Tamura T."/>
        </authorList>
    </citation>
    <scope>NUCLEOTIDE SEQUENCE [LARGE SCALE GENOMIC DNA]</scope>
    <source>
        <strain evidence="2 3">NBRC 107932</strain>
    </source>
</reference>
<organism evidence="2 3">
    <name type="scientific">Asanoa siamensis</name>
    <dbReference type="NCBI Taxonomy" id="926357"/>
    <lineage>
        <taxon>Bacteria</taxon>
        <taxon>Bacillati</taxon>
        <taxon>Actinomycetota</taxon>
        <taxon>Actinomycetes</taxon>
        <taxon>Micromonosporales</taxon>
        <taxon>Micromonosporaceae</taxon>
        <taxon>Asanoa</taxon>
    </lineage>
</organism>
<dbReference type="Pfam" id="PF13454">
    <property type="entry name" value="NAD_binding_9"/>
    <property type="match status" value="1"/>
</dbReference>
<sequence>METLVIGGGPGGALAALAVTAHGGRAVVVDPAREVGPGSAYSTDERGHLLNSRAGTMSADPRDPGDFAAWARCRPDAFVPRQVFGDYLADRVAGVPHFRRRAVRVRRVGSRWAVDLDDGTTRRAAAVVIAVGPPPPVFPSAAAVAVRRAPGYVPVPWSPGALDGIARTDRVLLLGTGLTAIDAALTLLSRGHTGGIVAISRHGLLPRAHTSAPPVPTPLGAAASGAVPRAGQEGPASLRGLLRAVRASADWRAAVDALRPRVDQVWAGLTLEEQRRFLRHLSRYWEVHRHRCAPEVAATIDVARATGELEVRAARVSLIHASPRGFEVTLGDAAPARFDAVVNCTGPGHPAGIPLVRTLVADGLATADPLGLGIDVDAAGRPIGRHGRPVEGLHVIGSLRRGRWWETTAIPEIRAQAYAVADLLTTTRAHAAA</sequence>
<dbReference type="Gene3D" id="3.50.50.60">
    <property type="entry name" value="FAD/NAD(P)-binding domain"/>
    <property type="match status" value="1"/>
</dbReference>
<dbReference type="Proteomes" id="UP000604117">
    <property type="component" value="Unassembled WGS sequence"/>
</dbReference>
<dbReference type="InterPro" id="IPR038732">
    <property type="entry name" value="HpyO/CreE_NAD-binding"/>
</dbReference>
<keyword evidence="3" id="KW-1185">Reference proteome</keyword>
<proteinExistence type="predicted"/>
<evidence type="ECO:0000259" key="1">
    <source>
        <dbReference type="Pfam" id="PF13454"/>
    </source>
</evidence>
<dbReference type="PANTHER" id="PTHR40254">
    <property type="entry name" value="BLR0577 PROTEIN"/>
    <property type="match status" value="1"/>
</dbReference>
<evidence type="ECO:0000313" key="2">
    <source>
        <dbReference type="EMBL" id="GIF76940.1"/>
    </source>
</evidence>
<dbReference type="PANTHER" id="PTHR40254:SF1">
    <property type="entry name" value="BLR0577 PROTEIN"/>
    <property type="match status" value="1"/>
</dbReference>